<dbReference type="Proteomes" id="UP000654075">
    <property type="component" value="Unassembled WGS sequence"/>
</dbReference>
<evidence type="ECO:0000313" key="4">
    <source>
        <dbReference type="Proteomes" id="UP000654075"/>
    </source>
</evidence>
<dbReference type="EMBL" id="CAJNNV010025779">
    <property type="protein sequence ID" value="CAE8616037.1"/>
    <property type="molecule type" value="Genomic_DNA"/>
</dbReference>
<evidence type="ECO:0000313" key="2">
    <source>
        <dbReference type="EMBL" id="CAE8616037.1"/>
    </source>
</evidence>
<evidence type="ECO:0000313" key="3">
    <source>
        <dbReference type="EMBL" id="CAE8626614.1"/>
    </source>
</evidence>
<dbReference type="AlphaFoldDB" id="A0A813GNF4"/>
<feature type="compositionally biased region" description="Basic and acidic residues" evidence="1">
    <location>
        <begin position="245"/>
        <end position="255"/>
    </location>
</feature>
<accession>A0A813GNF4</accession>
<organism evidence="3 4">
    <name type="scientific">Polarella glacialis</name>
    <name type="common">Dinoflagellate</name>
    <dbReference type="NCBI Taxonomy" id="89957"/>
    <lineage>
        <taxon>Eukaryota</taxon>
        <taxon>Sar</taxon>
        <taxon>Alveolata</taxon>
        <taxon>Dinophyceae</taxon>
        <taxon>Suessiales</taxon>
        <taxon>Suessiaceae</taxon>
        <taxon>Polarella</taxon>
    </lineage>
</organism>
<proteinExistence type="predicted"/>
<feature type="region of interest" description="Disordered" evidence="1">
    <location>
        <begin position="229"/>
        <end position="256"/>
    </location>
</feature>
<dbReference type="EMBL" id="CAJNNV010028999">
    <property type="protein sequence ID" value="CAE8626614.1"/>
    <property type="molecule type" value="Genomic_DNA"/>
</dbReference>
<dbReference type="OrthoDB" id="490525at2759"/>
<protein>
    <submittedName>
        <fullName evidence="3">Uncharacterized protein</fullName>
    </submittedName>
</protein>
<gene>
    <name evidence="2" type="ORF">PGLA1383_LOCUS33742</name>
    <name evidence="3" type="ORF">PGLA1383_LOCUS43522</name>
</gene>
<keyword evidence="4" id="KW-1185">Reference proteome</keyword>
<evidence type="ECO:0000256" key="1">
    <source>
        <dbReference type="SAM" id="MobiDB-lite"/>
    </source>
</evidence>
<sequence>MYLILVYADVNWAYLIFPLRKHCCLLHFNHSLNNIVETIPGAKRSCTSHRCMAESRLSCWSALVGSTRHKDSNSGLCAGCREECSDSNDERQMRPNAKGGYVLELPDQRLDRLLEVLPGGGPSATPRLPGEDFGLVQELGPHVLRDFWAAFAALDLRRFLPAAADGDDRRSQSTTRRDLKVLLEARERCLRATIPFQLAVHLLEQWDAAGRAEEQALVRAAAASMAAEDALRGQGGSSASSPQRRGPEALRKAREASSAAKAAAQWDLLLAVQNLLGRADGETAPAWRDLPQELPRRRESYLKQVRAFMLLAALLRSEGESSIRAGDDPEARQTELQRLVAAQYLVPSEWRSGRRHGLQKLGSQLPK</sequence>
<reference evidence="3" key="1">
    <citation type="submission" date="2021-02" db="EMBL/GenBank/DDBJ databases">
        <authorList>
            <person name="Dougan E. K."/>
            <person name="Rhodes N."/>
            <person name="Thang M."/>
            <person name="Chan C."/>
        </authorList>
    </citation>
    <scope>NUCLEOTIDE SEQUENCE</scope>
</reference>
<name>A0A813GNF4_POLGL</name>
<comment type="caution">
    <text evidence="3">The sequence shown here is derived from an EMBL/GenBank/DDBJ whole genome shotgun (WGS) entry which is preliminary data.</text>
</comment>